<feature type="non-terminal residue" evidence="2">
    <location>
        <position position="552"/>
    </location>
</feature>
<dbReference type="EMBL" id="JAHFXF010000058">
    <property type="protein sequence ID" value="KAG9698226.1"/>
    <property type="molecule type" value="Genomic_DNA"/>
</dbReference>
<evidence type="ECO:0000313" key="3">
    <source>
        <dbReference type="Proteomes" id="UP000779574"/>
    </source>
</evidence>
<dbReference type="Proteomes" id="UP000779574">
    <property type="component" value="Unassembled WGS sequence"/>
</dbReference>
<reference evidence="2" key="2">
    <citation type="submission" date="2021-08" db="EMBL/GenBank/DDBJ databases">
        <authorList>
            <person name="Gostincar C."/>
            <person name="Sun X."/>
            <person name="Song Z."/>
            <person name="Gunde-Cimerman N."/>
        </authorList>
    </citation>
    <scope>NUCLEOTIDE SEQUENCE</scope>
    <source>
        <strain evidence="2">EXF-9911</strain>
    </source>
</reference>
<evidence type="ECO:0000259" key="1">
    <source>
        <dbReference type="Pfam" id="PF00135"/>
    </source>
</evidence>
<dbReference type="InterPro" id="IPR002018">
    <property type="entry name" value="CarbesteraseB"/>
</dbReference>
<dbReference type="Pfam" id="PF00135">
    <property type="entry name" value="COesterase"/>
    <property type="match status" value="1"/>
</dbReference>
<reference evidence="2" key="1">
    <citation type="journal article" date="2021" name="J Fungi (Basel)">
        <title>Virulence traits and population genomics of the black yeast Aureobasidium melanogenum.</title>
        <authorList>
            <person name="Cernosa A."/>
            <person name="Sun X."/>
            <person name="Gostincar C."/>
            <person name="Fang C."/>
            <person name="Gunde-Cimerman N."/>
            <person name="Song Z."/>
        </authorList>
    </citation>
    <scope>NUCLEOTIDE SEQUENCE</scope>
    <source>
        <strain evidence="2">EXF-9911</strain>
    </source>
</reference>
<dbReference type="InterPro" id="IPR029058">
    <property type="entry name" value="AB_hydrolase_fold"/>
</dbReference>
<proteinExistence type="predicted"/>
<dbReference type="OrthoDB" id="6846267at2759"/>
<dbReference type="Gene3D" id="3.40.50.1820">
    <property type="entry name" value="alpha/beta hydrolase"/>
    <property type="match status" value="1"/>
</dbReference>
<dbReference type="AlphaFoldDB" id="A0A9P8ETM7"/>
<accession>A0A9P8ETM7</accession>
<organism evidence="2 3">
    <name type="scientific">Aureobasidium melanogenum</name>
    <name type="common">Aureobasidium pullulans var. melanogenum</name>
    <dbReference type="NCBI Taxonomy" id="46634"/>
    <lineage>
        <taxon>Eukaryota</taxon>
        <taxon>Fungi</taxon>
        <taxon>Dikarya</taxon>
        <taxon>Ascomycota</taxon>
        <taxon>Pezizomycotina</taxon>
        <taxon>Dothideomycetes</taxon>
        <taxon>Dothideomycetidae</taxon>
        <taxon>Dothideales</taxon>
        <taxon>Saccotheciaceae</taxon>
        <taxon>Aureobasidium</taxon>
    </lineage>
</organism>
<comment type="caution">
    <text evidence="2">The sequence shown here is derived from an EMBL/GenBank/DDBJ whole genome shotgun (WGS) entry which is preliminary data.</text>
</comment>
<name>A0A9P8ETM7_AURME</name>
<sequence length="552" mass="61945">MKPFRMANNLLEHPLLGPLHGVALAERFTQFRSIPYGSIKQRFARSEMLMDVPRRKQLTAEPKPKQTYDVIKQGPQSIQPWKSAHMDAKSNQLPEDVEEQDQAEDCLNLTITTPKGTTPDSNLPVVVFIHGGAFFLGSGQRKYYDPLTFCTQASEMGKPLIFVSINYRLGALGFFHSPAAEGLMPANNGLHDQIIAFKWLSRNISGFGGDRDNITAIGQSAGGESLSLHNMSGRQNPLYKRSIMFSGTPLTMPDKTHSEHQDNFLAQPKKLDIDTENLSSMQIAEQMIKCDVSNIRDLGFVGAPCVNTEIISHKDHANQRDISAGKVSQVSWLESQIISSCGYDGSISNIMMRGDDSRKDHAKSFIKIAREVLHNPEKLLQIYNIRETTPDEEALEKICQFESDIGFFSAALAVARGTADKTTTYFQLFDLGNPFPGLLEQNKFASHTWDIVALLGAYEDRLPEDYVKKIRKWRERYIRYIVDGEAPWSKFEKGGKEAMFVVPNHGPADERTLESVLEGKLQKLLDLAEEEGLDGADTLWEGVCRRWLMKGE</sequence>
<feature type="domain" description="Carboxylesterase type B" evidence="1">
    <location>
        <begin position="26"/>
        <end position="458"/>
    </location>
</feature>
<gene>
    <name evidence="2" type="ORF">KCU76_g2398</name>
</gene>
<dbReference type="PANTHER" id="PTHR43142">
    <property type="entry name" value="CARBOXYLIC ESTER HYDROLASE"/>
    <property type="match status" value="1"/>
</dbReference>
<protein>
    <submittedName>
        <fullName evidence="2">Alpha/beta-hydrolase</fullName>
    </submittedName>
</protein>
<dbReference type="PANTHER" id="PTHR43142:SF5">
    <property type="entry name" value="CARBOXYLIC ESTER HYDROLASE"/>
    <property type="match status" value="1"/>
</dbReference>
<evidence type="ECO:0000313" key="2">
    <source>
        <dbReference type="EMBL" id="KAG9698226.1"/>
    </source>
</evidence>
<dbReference type="SUPFAM" id="SSF53474">
    <property type="entry name" value="alpha/beta-Hydrolases"/>
    <property type="match status" value="1"/>
</dbReference>